<dbReference type="InterPro" id="IPR006568">
    <property type="entry name" value="PSP_pro-rich"/>
</dbReference>
<protein>
    <recommendedName>
        <fullName evidence="2">PSP proline-rich domain-containing protein</fullName>
    </recommendedName>
</protein>
<keyword evidence="4" id="KW-1185">Reference proteome</keyword>
<dbReference type="PANTHER" id="PTHR12785">
    <property type="entry name" value="SPLICING FACTOR 3B"/>
    <property type="match status" value="1"/>
</dbReference>
<dbReference type="GO" id="GO:0005634">
    <property type="term" value="C:nucleus"/>
    <property type="evidence" value="ECO:0007669"/>
    <property type="project" value="InterPro"/>
</dbReference>
<feature type="region of interest" description="Disordered" evidence="1">
    <location>
        <begin position="1"/>
        <end position="22"/>
    </location>
</feature>
<dbReference type="Proteomes" id="UP000750334">
    <property type="component" value="Unassembled WGS sequence"/>
</dbReference>
<dbReference type="AlphaFoldDB" id="A0A9P6VUX3"/>
<sequence length="489" mass="55384">MARRAGNKNRKNKTKVNAGNINDTKNSIAELIDTRNKTHKVAKPVKKQKKKAVGNKSLNVNLVNVFSDVIKKFEAQDPTDAKDAVDSSDEVLGKELVNITNTQGETQKQEEIKQNDNGPSRKKLRKQNKPTLSELKSSVIHPEVIEWYDCDAPYPQLLAYVKSQKNVVPVPSHWQTKREYLSGRSLLSKKPFELPDIIKMTDIEQMRSTLPSVENERSLKELSRATVQPKASSLDIDYKKIYNIFFKIGAKWKQDLLLPFGDMYYENRNLGEESQWRKMKKDKMPGQLSKGLRDAMGLEEGQLPPWCTVMNEVGMPPAYPDMKIAGINWDISNLKDDTYAKVTQSNGTSAKRSSKNYFGTIISFEKNDPLEDVYERTIDEKKSENAEATVTENKKQVDDNVISLTEYEAQITVPSSSTVTNLQGTGDEENKPLYKVIEINEKGDRSNVTASTTAYKLDGVTQSSSANKTSKQHDTHEEDEDEELQNFKF</sequence>
<dbReference type="PANTHER" id="PTHR12785:SF6">
    <property type="entry name" value="SPLICING FACTOR 3B SUBUNIT 2"/>
    <property type="match status" value="1"/>
</dbReference>
<reference evidence="3 4" key="1">
    <citation type="submission" date="2020-11" db="EMBL/GenBank/DDBJ databases">
        <title>Kefir isolates.</title>
        <authorList>
            <person name="Marcisauskas S."/>
            <person name="Kim Y."/>
            <person name="Blasche S."/>
        </authorList>
    </citation>
    <scope>NUCLEOTIDE SEQUENCE [LARGE SCALE GENOMIC DNA]</scope>
    <source>
        <strain evidence="3 4">OG2</strain>
    </source>
</reference>
<evidence type="ECO:0000313" key="3">
    <source>
        <dbReference type="EMBL" id="KAG0656424.1"/>
    </source>
</evidence>
<comment type="caution">
    <text evidence="3">The sequence shown here is derived from an EMBL/GenBank/DDBJ whole genome shotgun (WGS) entry which is preliminary data.</text>
</comment>
<proteinExistence type="predicted"/>
<organism evidence="3 4">
    <name type="scientific">Maudiozyma exigua</name>
    <name type="common">Yeast</name>
    <name type="synonym">Kazachstania exigua</name>
    <dbReference type="NCBI Taxonomy" id="34358"/>
    <lineage>
        <taxon>Eukaryota</taxon>
        <taxon>Fungi</taxon>
        <taxon>Dikarya</taxon>
        <taxon>Ascomycota</taxon>
        <taxon>Saccharomycotina</taxon>
        <taxon>Saccharomycetes</taxon>
        <taxon>Saccharomycetales</taxon>
        <taxon>Saccharomycetaceae</taxon>
        <taxon>Maudiozyma</taxon>
    </lineage>
</organism>
<dbReference type="OrthoDB" id="10260794at2759"/>
<evidence type="ECO:0000256" key="1">
    <source>
        <dbReference type="SAM" id="MobiDB-lite"/>
    </source>
</evidence>
<dbReference type="InterPro" id="IPR007180">
    <property type="entry name" value="DUF382"/>
</dbReference>
<dbReference type="Pfam" id="PF04046">
    <property type="entry name" value="PSP"/>
    <property type="match status" value="1"/>
</dbReference>
<feature type="domain" description="PSP proline-rich" evidence="2">
    <location>
        <begin position="280"/>
        <end position="333"/>
    </location>
</feature>
<dbReference type="EMBL" id="PUHR01000260">
    <property type="protein sequence ID" value="KAG0656424.1"/>
    <property type="molecule type" value="Genomic_DNA"/>
</dbReference>
<dbReference type="InterPro" id="IPR052584">
    <property type="entry name" value="U2_snRNP_Complex_Component"/>
</dbReference>
<feature type="region of interest" description="Disordered" evidence="1">
    <location>
        <begin position="99"/>
        <end position="133"/>
    </location>
</feature>
<feature type="compositionally biased region" description="Basic residues" evidence="1">
    <location>
        <begin position="1"/>
        <end position="14"/>
    </location>
</feature>
<name>A0A9P6VUX3_MAUEX</name>
<gene>
    <name evidence="3" type="ORF">C6P45_002717</name>
</gene>
<feature type="compositionally biased region" description="Acidic residues" evidence="1">
    <location>
        <begin position="477"/>
        <end position="489"/>
    </location>
</feature>
<accession>A0A9P6VUX3</accession>
<dbReference type="SMART" id="SM00581">
    <property type="entry name" value="PSP"/>
    <property type="match status" value="1"/>
</dbReference>
<evidence type="ECO:0000259" key="2">
    <source>
        <dbReference type="SMART" id="SM00581"/>
    </source>
</evidence>
<feature type="compositionally biased region" description="Polar residues" evidence="1">
    <location>
        <begin position="448"/>
        <end position="469"/>
    </location>
</feature>
<evidence type="ECO:0000313" key="4">
    <source>
        <dbReference type="Proteomes" id="UP000750334"/>
    </source>
</evidence>
<dbReference type="Pfam" id="PF04037">
    <property type="entry name" value="DUF382"/>
    <property type="match status" value="1"/>
</dbReference>
<feature type="region of interest" description="Disordered" evidence="1">
    <location>
        <begin position="448"/>
        <end position="489"/>
    </location>
</feature>